<dbReference type="Gene3D" id="3.40.50.1000">
    <property type="entry name" value="HAD superfamily/HAD-like"/>
    <property type="match status" value="1"/>
</dbReference>
<dbReference type="SFLD" id="SFLDF00027">
    <property type="entry name" value="p-type_atpase"/>
    <property type="match status" value="1"/>
</dbReference>
<evidence type="ECO:0000256" key="3">
    <source>
        <dbReference type="ARBA" id="ARBA00022475"/>
    </source>
</evidence>
<dbReference type="PROSITE" id="PS00154">
    <property type="entry name" value="ATPASE_E1_E2"/>
    <property type="match status" value="1"/>
</dbReference>
<keyword evidence="6 16" id="KW-0812">Transmembrane</keyword>
<dbReference type="InterPro" id="IPR044492">
    <property type="entry name" value="P_typ_ATPase_HD_dom"/>
</dbReference>
<feature type="transmembrane region" description="Helical" evidence="16">
    <location>
        <begin position="26"/>
        <end position="45"/>
    </location>
</feature>
<gene>
    <name evidence="18" type="primary">kdpB</name>
    <name evidence="18" type="ORF">ENM60_00710</name>
</gene>
<dbReference type="PANTHER" id="PTHR43743:SF1">
    <property type="entry name" value="POTASSIUM-TRANSPORTING ATPASE ATP-BINDING SUBUNIT"/>
    <property type="match status" value="1"/>
</dbReference>
<dbReference type="SUPFAM" id="SSF81665">
    <property type="entry name" value="Calcium ATPase, transmembrane domain M"/>
    <property type="match status" value="1"/>
</dbReference>
<dbReference type="PRINTS" id="PR00119">
    <property type="entry name" value="CATATPASE"/>
</dbReference>
<dbReference type="InterPro" id="IPR006391">
    <property type="entry name" value="P-type_ATPase_bsu_IA"/>
</dbReference>
<dbReference type="InterPro" id="IPR059000">
    <property type="entry name" value="ATPase_P-type_domA"/>
</dbReference>
<dbReference type="Pfam" id="PF00122">
    <property type="entry name" value="E1-E2_ATPase"/>
    <property type="match status" value="1"/>
</dbReference>
<dbReference type="InterPro" id="IPR001757">
    <property type="entry name" value="P_typ_ATPase"/>
</dbReference>
<feature type="transmembrane region" description="Helical" evidence="16">
    <location>
        <begin position="57"/>
        <end position="76"/>
    </location>
</feature>
<dbReference type="InterPro" id="IPR008250">
    <property type="entry name" value="ATPase_P-typ_transduc_dom_A_sf"/>
</dbReference>
<evidence type="ECO:0000313" key="18">
    <source>
        <dbReference type="EMBL" id="HHP67312.1"/>
    </source>
</evidence>
<keyword evidence="3" id="KW-1003">Cell membrane</keyword>
<protein>
    <submittedName>
        <fullName evidence="18">Potassium-transporting ATPase subunit KdpB</fullName>
    </submittedName>
</protein>
<dbReference type="InterPro" id="IPR023298">
    <property type="entry name" value="ATPase_P-typ_TM_dom_sf"/>
</dbReference>
<dbReference type="GO" id="GO:0008556">
    <property type="term" value="F:P-type potassium transmembrane transporter activity"/>
    <property type="evidence" value="ECO:0007669"/>
    <property type="project" value="InterPro"/>
</dbReference>
<dbReference type="SUPFAM" id="SSF56784">
    <property type="entry name" value="HAD-like"/>
    <property type="match status" value="1"/>
</dbReference>
<evidence type="ECO:0000256" key="8">
    <source>
        <dbReference type="ARBA" id="ARBA00022741"/>
    </source>
</evidence>
<evidence type="ECO:0000256" key="9">
    <source>
        <dbReference type="ARBA" id="ARBA00022840"/>
    </source>
</evidence>
<feature type="transmembrane region" description="Helical" evidence="16">
    <location>
        <begin position="207"/>
        <end position="230"/>
    </location>
</feature>
<dbReference type="Gene3D" id="3.40.1110.10">
    <property type="entry name" value="Calcium-transporting ATPase, cytoplasmic domain N"/>
    <property type="match status" value="1"/>
</dbReference>
<evidence type="ECO:0000256" key="12">
    <source>
        <dbReference type="ARBA" id="ARBA00022967"/>
    </source>
</evidence>
<keyword evidence="9" id="KW-0067">ATP-binding</keyword>
<dbReference type="SUPFAM" id="SSF81653">
    <property type="entry name" value="Calcium ATPase, transduction domain A"/>
    <property type="match status" value="1"/>
</dbReference>
<dbReference type="SFLD" id="SFLDG00002">
    <property type="entry name" value="C1.7:_P-type_atpase_like"/>
    <property type="match status" value="1"/>
</dbReference>
<dbReference type="NCBIfam" id="TIGR01494">
    <property type="entry name" value="ATPase_P-type"/>
    <property type="match status" value="2"/>
</dbReference>
<evidence type="ECO:0000256" key="11">
    <source>
        <dbReference type="ARBA" id="ARBA00022958"/>
    </source>
</evidence>
<evidence type="ECO:0000256" key="13">
    <source>
        <dbReference type="ARBA" id="ARBA00022989"/>
    </source>
</evidence>
<dbReference type="PANTHER" id="PTHR43743">
    <property type="entry name" value="POTASSIUM-TRANSPORTING ATPASE ATP-BINDING SUBUNIT"/>
    <property type="match status" value="1"/>
</dbReference>
<feature type="transmembrane region" description="Helical" evidence="16">
    <location>
        <begin position="242"/>
        <end position="268"/>
    </location>
</feature>
<evidence type="ECO:0000256" key="16">
    <source>
        <dbReference type="SAM" id="Phobius"/>
    </source>
</evidence>
<proteinExistence type="predicted"/>
<dbReference type="SFLD" id="SFLDS00003">
    <property type="entry name" value="Haloacid_Dehalogenase"/>
    <property type="match status" value="1"/>
</dbReference>
<dbReference type="InterPro" id="IPR023214">
    <property type="entry name" value="HAD_sf"/>
</dbReference>
<keyword evidence="10" id="KW-0460">Magnesium</keyword>
<evidence type="ECO:0000256" key="15">
    <source>
        <dbReference type="ARBA" id="ARBA00023136"/>
    </source>
</evidence>
<dbReference type="GO" id="GO:0046872">
    <property type="term" value="F:metal ion binding"/>
    <property type="evidence" value="ECO:0007669"/>
    <property type="project" value="UniProtKB-KW"/>
</dbReference>
<dbReference type="GO" id="GO:0016887">
    <property type="term" value="F:ATP hydrolysis activity"/>
    <property type="evidence" value="ECO:0007669"/>
    <property type="project" value="InterPro"/>
</dbReference>
<dbReference type="GO" id="GO:0005524">
    <property type="term" value="F:ATP binding"/>
    <property type="evidence" value="ECO:0007669"/>
    <property type="project" value="UniProtKB-KW"/>
</dbReference>
<keyword evidence="14" id="KW-0406">Ion transport</keyword>
<feature type="transmembrane region" description="Helical" evidence="16">
    <location>
        <begin position="605"/>
        <end position="626"/>
    </location>
</feature>
<evidence type="ECO:0000256" key="5">
    <source>
        <dbReference type="ARBA" id="ARBA00022553"/>
    </source>
</evidence>
<dbReference type="InterPro" id="IPR023299">
    <property type="entry name" value="ATPase_P-typ_cyto_dom_N"/>
</dbReference>
<evidence type="ECO:0000256" key="1">
    <source>
        <dbReference type="ARBA" id="ARBA00004370"/>
    </source>
</evidence>
<dbReference type="InterPro" id="IPR018303">
    <property type="entry name" value="ATPase_P-typ_P_site"/>
</dbReference>
<feature type="transmembrane region" description="Helical" evidence="16">
    <location>
        <begin position="632"/>
        <end position="652"/>
    </location>
</feature>
<reference evidence="18" key="1">
    <citation type="journal article" date="2020" name="mSystems">
        <title>Genome- and Community-Level Interaction Insights into Carbon Utilization and Element Cycling Functions of Hydrothermarchaeota in Hydrothermal Sediment.</title>
        <authorList>
            <person name="Zhou Z."/>
            <person name="Liu Y."/>
            <person name="Xu W."/>
            <person name="Pan J."/>
            <person name="Luo Z.H."/>
            <person name="Li M."/>
        </authorList>
    </citation>
    <scope>NUCLEOTIDE SEQUENCE [LARGE SCALE GENOMIC DNA]</scope>
    <source>
        <strain evidence="18">SpSt-110</strain>
    </source>
</reference>
<keyword evidence="7" id="KW-0479">Metal-binding</keyword>
<keyword evidence="8" id="KW-0547">Nucleotide-binding</keyword>
<keyword evidence="5" id="KW-0597">Phosphoprotein</keyword>
<comment type="subcellular location">
    <subcellularLocation>
        <location evidence="1">Membrane</location>
    </subcellularLocation>
</comment>
<dbReference type="GO" id="GO:0016020">
    <property type="term" value="C:membrane"/>
    <property type="evidence" value="ECO:0007669"/>
    <property type="project" value="UniProtKB-SubCell"/>
</dbReference>
<keyword evidence="15 16" id="KW-0472">Membrane</keyword>
<feature type="transmembrane region" description="Helical" evidence="16">
    <location>
        <begin position="672"/>
        <end position="699"/>
    </location>
</feature>
<dbReference type="Pfam" id="PF00702">
    <property type="entry name" value="Hydrolase"/>
    <property type="match status" value="1"/>
</dbReference>
<keyword evidence="4" id="KW-0633">Potassium transport</keyword>
<dbReference type="EMBL" id="DRYK01000014">
    <property type="protein sequence ID" value="HHP67312.1"/>
    <property type="molecule type" value="Genomic_DNA"/>
</dbReference>
<dbReference type="PROSITE" id="PS01229">
    <property type="entry name" value="COF_2"/>
    <property type="match status" value="1"/>
</dbReference>
<evidence type="ECO:0000256" key="2">
    <source>
        <dbReference type="ARBA" id="ARBA00022448"/>
    </source>
</evidence>
<keyword evidence="13 16" id="KW-1133">Transmembrane helix</keyword>
<keyword evidence="11" id="KW-0630">Potassium</keyword>
<evidence type="ECO:0000256" key="6">
    <source>
        <dbReference type="ARBA" id="ARBA00022692"/>
    </source>
</evidence>
<keyword evidence="12" id="KW-1278">Translocase</keyword>
<evidence type="ECO:0000259" key="17">
    <source>
        <dbReference type="Pfam" id="PF00122"/>
    </source>
</evidence>
<organism evidence="18">
    <name type="scientific">Thermogladius calderae</name>
    <dbReference type="NCBI Taxonomy" id="1200300"/>
    <lineage>
        <taxon>Archaea</taxon>
        <taxon>Thermoproteota</taxon>
        <taxon>Thermoprotei</taxon>
        <taxon>Desulfurococcales</taxon>
        <taxon>Desulfurococcaceae</taxon>
        <taxon>Thermogladius</taxon>
    </lineage>
</organism>
<evidence type="ECO:0000256" key="10">
    <source>
        <dbReference type="ARBA" id="ARBA00022842"/>
    </source>
</evidence>
<dbReference type="Gene3D" id="2.70.150.10">
    <property type="entry name" value="Calcium-transporting ATPase, cytoplasmic transduction domain A"/>
    <property type="match status" value="1"/>
</dbReference>
<comment type="caution">
    <text evidence="18">The sequence shown here is derived from an EMBL/GenBank/DDBJ whole genome shotgun (WGS) entry which is preliminary data.</text>
</comment>
<dbReference type="InterPro" id="IPR036412">
    <property type="entry name" value="HAD-like_sf"/>
</dbReference>
<keyword evidence="2" id="KW-0813">Transport</keyword>
<feature type="domain" description="P-type ATPase A" evidence="17">
    <location>
        <begin position="101"/>
        <end position="195"/>
    </location>
</feature>
<evidence type="ECO:0000256" key="7">
    <source>
        <dbReference type="ARBA" id="ARBA00022723"/>
    </source>
</evidence>
<accession>A0A7J3XX78</accession>
<evidence type="ECO:0000256" key="4">
    <source>
        <dbReference type="ARBA" id="ARBA00022538"/>
    </source>
</evidence>
<evidence type="ECO:0000256" key="14">
    <source>
        <dbReference type="ARBA" id="ARBA00023065"/>
    </source>
</evidence>
<name>A0A7J3XX78_9CREN</name>
<dbReference type="AlphaFoldDB" id="A0A7J3XX78"/>
<sequence length="704" mass="77298">MVELRRVEVNWFRVLVESVKRLNPFYLVRTSPIMFIVELGAFFELPLVFSPSRYLKAWFYITVFVILLLTVWFSTFSESLSEYEAKARVDFLKQFEKVIIARKLVGEKIVEVKSSELKPGDYVVVGQNEVIPQDGFVSDGEAFVDESMLTGESEPVLKRKGDRVISGTKVVAGEIVVEIAAEPGKSYLDRMIALISTAKRGRMRSEVMLSMLLLGLSMIFLIVVAALYLVMGAFGNYPDPSLMISLLIALMPTTIGGLLPAIGISGVLRLAEHNVIAKSGKAVEAAGDVDAVIFDKTGTITEGIRSAVEFIPLGNYSERDVAVAAYLSAIGDSTHEAKSIIELAEEKGYRPSQLMIDEAMVASRIDYTPSRRYGGIVFSWGRGKSVFREVKLIPLSRVEKELLVLRELGGEARIVKGAPDAIMKLLNIESDPVIDNIVRRVGSKGDTPMLVAFNDNLVGFVVLRDRLKKGIREKIRELKLMGIKTIMITGDNPYTAASIAREAGIKDFYAQAKPEDKLLLVEREKKNGHVVAVMGDGTNDAPALAKADVGVAMQTGTRPAKEAANMIDLDSNPARIVDIIKLGRSILTTRGALTSFSIMNDIAKYFTILPFVISTVFPQAGFLNFLNLYNTVTAVLATMIFNAIIIPMLIPLAVKGAGFKVSTYKKLLARNLLVYGLTGAIIPFIAIKLLDTAVAWIIYGVVHW</sequence>